<evidence type="ECO:0000256" key="5">
    <source>
        <dbReference type="ARBA" id="ARBA00022989"/>
    </source>
</evidence>
<keyword evidence="4 7" id="KW-0812">Transmembrane</keyword>
<evidence type="ECO:0000256" key="1">
    <source>
        <dbReference type="ARBA" id="ARBA00004651"/>
    </source>
</evidence>
<dbReference type="PROSITE" id="PS50928">
    <property type="entry name" value="ABC_TM1"/>
    <property type="match status" value="1"/>
</dbReference>
<feature type="transmembrane region" description="Helical" evidence="7">
    <location>
        <begin position="156"/>
        <end position="178"/>
    </location>
</feature>
<dbReference type="AlphaFoldDB" id="X1V1H7"/>
<dbReference type="EMBL" id="BARW01022352">
    <property type="protein sequence ID" value="GAI98464.1"/>
    <property type="molecule type" value="Genomic_DNA"/>
</dbReference>
<name>X1V1H7_9ZZZZ</name>
<sequence>AGATLATIVSVIIGVLCGYIGGKLDLLVQRVVDAWMCIPQLLLMMVIISIIGGGVWQVVVVVGLTSGIIGSRIIRGAVIGIKENVYVEAAKAIGCSNTRILTRHILPNVMAPTIVLFTLRVPNMVMLEAALSFLGFGIPPPDPSWGGMLSGMGRVYMFRAPWMVIWPGLALASVVYGINMFGDALRDILDPRLRGGVGRYGVRVKKKP</sequence>
<gene>
    <name evidence="9" type="ORF">S12H4_37332</name>
</gene>
<feature type="non-terminal residue" evidence="9">
    <location>
        <position position="1"/>
    </location>
</feature>
<feature type="domain" description="ABC transmembrane type-1" evidence="8">
    <location>
        <begin position="1"/>
        <end position="182"/>
    </location>
</feature>
<evidence type="ECO:0000256" key="4">
    <source>
        <dbReference type="ARBA" id="ARBA00022692"/>
    </source>
</evidence>
<keyword evidence="6 7" id="KW-0472">Membrane</keyword>
<comment type="caution">
    <text evidence="9">The sequence shown here is derived from an EMBL/GenBank/DDBJ whole genome shotgun (WGS) entry which is preliminary data.</text>
</comment>
<organism evidence="9">
    <name type="scientific">marine sediment metagenome</name>
    <dbReference type="NCBI Taxonomy" id="412755"/>
    <lineage>
        <taxon>unclassified sequences</taxon>
        <taxon>metagenomes</taxon>
        <taxon>ecological metagenomes</taxon>
    </lineage>
</organism>
<comment type="subcellular location">
    <subcellularLocation>
        <location evidence="1">Cell membrane</location>
        <topology evidence="1">Multi-pass membrane protein</topology>
    </subcellularLocation>
</comment>
<keyword evidence="5 7" id="KW-1133">Transmembrane helix</keyword>
<evidence type="ECO:0000256" key="7">
    <source>
        <dbReference type="SAM" id="Phobius"/>
    </source>
</evidence>
<keyword evidence="2" id="KW-0813">Transport</keyword>
<reference evidence="9" key="1">
    <citation type="journal article" date="2014" name="Front. Microbiol.">
        <title>High frequency of phylogenetically diverse reductive dehalogenase-homologous genes in deep subseafloor sedimentary metagenomes.</title>
        <authorList>
            <person name="Kawai M."/>
            <person name="Futagami T."/>
            <person name="Toyoda A."/>
            <person name="Takaki Y."/>
            <person name="Nishi S."/>
            <person name="Hori S."/>
            <person name="Arai W."/>
            <person name="Tsubouchi T."/>
            <person name="Morono Y."/>
            <person name="Uchiyama I."/>
            <person name="Ito T."/>
            <person name="Fujiyama A."/>
            <person name="Inagaki F."/>
            <person name="Takami H."/>
        </authorList>
    </citation>
    <scope>NUCLEOTIDE SEQUENCE</scope>
    <source>
        <strain evidence="9">Expedition CK06-06</strain>
    </source>
</reference>
<proteinExistence type="predicted"/>
<accession>X1V1H7</accession>
<dbReference type="InterPro" id="IPR000515">
    <property type="entry name" value="MetI-like"/>
</dbReference>
<dbReference type="Pfam" id="PF00528">
    <property type="entry name" value="BPD_transp_1"/>
    <property type="match status" value="1"/>
</dbReference>
<dbReference type="PANTHER" id="PTHR43386:SF1">
    <property type="entry name" value="D,D-DIPEPTIDE TRANSPORT SYSTEM PERMEASE PROTEIN DDPC-RELATED"/>
    <property type="match status" value="1"/>
</dbReference>
<evidence type="ECO:0000256" key="6">
    <source>
        <dbReference type="ARBA" id="ARBA00023136"/>
    </source>
</evidence>
<evidence type="ECO:0000256" key="2">
    <source>
        <dbReference type="ARBA" id="ARBA00022448"/>
    </source>
</evidence>
<dbReference type="GO" id="GO:0005886">
    <property type="term" value="C:plasma membrane"/>
    <property type="evidence" value="ECO:0007669"/>
    <property type="project" value="UniProtKB-SubCell"/>
</dbReference>
<protein>
    <recommendedName>
        <fullName evidence="8">ABC transmembrane type-1 domain-containing protein</fullName>
    </recommendedName>
</protein>
<dbReference type="SUPFAM" id="SSF161098">
    <property type="entry name" value="MetI-like"/>
    <property type="match status" value="1"/>
</dbReference>
<dbReference type="InterPro" id="IPR035906">
    <property type="entry name" value="MetI-like_sf"/>
</dbReference>
<evidence type="ECO:0000313" key="9">
    <source>
        <dbReference type="EMBL" id="GAI98464.1"/>
    </source>
</evidence>
<dbReference type="PANTHER" id="PTHR43386">
    <property type="entry name" value="OLIGOPEPTIDE TRANSPORT SYSTEM PERMEASE PROTEIN APPC"/>
    <property type="match status" value="1"/>
</dbReference>
<dbReference type="GO" id="GO:0055085">
    <property type="term" value="P:transmembrane transport"/>
    <property type="evidence" value="ECO:0007669"/>
    <property type="project" value="InterPro"/>
</dbReference>
<dbReference type="CDD" id="cd06261">
    <property type="entry name" value="TM_PBP2"/>
    <property type="match status" value="1"/>
</dbReference>
<evidence type="ECO:0000259" key="8">
    <source>
        <dbReference type="PROSITE" id="PS50928"/>
    </source>
</evidence>
<evidence type="ECO:0000256" key="3">
    <source>
        <dbReference type="ARBA" id="ARBA00022475"/>
    </source>
</evidence>
<feature type="transmembrane region" description="Helical" evidence="7">
    <location>
        <begin position="109"/>
        <end position="136"/>
    </location>
</feature>
<dbReference type="InterPro" id="IPR050366">
    <property type="entry name" value="BP-dependent_transpt_permease"/>
</dbReference>
<dbReference type="Gene3D" id="1.10.3720.10">
    <property type="entry name" value="MetI-like"/>
    <property type="match status" value="1"/>
</dbReference>
<feature type="transmembrane region" description="Helical" evidence="7">
    <location>
        <begin position="41"/>
        <end position="65"/>
    </location>
</feature>
<keyword evidence="3" id="KW-1003">Cell membrane</keyword>